<dbReference type="GO" id="GO:0051707">
    <property type="term" value="P:response to other organism"/>
    <property type="evidence" value="ECO:0007669"/>
    <property type="project" value="UniProtKB-ARBA"/>
</dbReference>
<keyword evidence="7" id="KW-1185">Reference proteome</keyword>
<feature type="transmembrane region" description="Helical" evidence="3">
    <location>
        <begin position="948"/>
        <end position="971"/>
    </location>
</feature>
<dbReference type="InterPro" id="IPR001611">
    <property type="entry name" value="Leu-rich_rpt"/>
</dbReference>
<keyword evidence="3" id="KW-0812">Transmembrane</keyword>
<dbReference type="GO" id="GO:0043531">
    <property type="term" value="F:ADP binding"/>
    <property type="evidence" value="ECO:0007669"/>
    <property type="project" value="InterPro"/>
</dbReference>
<keyword evidence="2" id="KW-0677">Repeat</keyword>
<gene>
    <name evidence="6" type="ORF">GSCOC_T00001151001</name>
</gene>
<reference evidence="7" key="1">
    <citation type="journal article" date="2014" name="Science">
        <title>The coffee genome provides insight into the convergent evolution of caffeine biosynthesis.</title>
        <authorList>
            <person name="Denoeud F."/>
            <person name="Carretero-Paulet L."/>
            <person name="Dereeper A."/>
            <person name="Droc G."/>
            <person name="Guyot R."/>
            <person name="Pietrella M."/>
            <person name="Zheng C."/>
            <person name="Alberti A."/>
            <person name="Anthony F."/>
            <person name="Aprea G."/>
            <person name="Aury J.M."/>
            <person name="Bento P."/>
            <person name="Bernard M."/>
            <person name="Bocs S."/>
            <person name="Campa C."/>
            <person name="Cenci A."/>
            <person name="Combes M.C."/>
            <person name="Crouzillat D."/>
            <person name="Da Silva C."/>
            <person name="Daddiego L."/>
            <person name="De Bellis F."/>
            <person name="Dussert S."/>
            <person name="Garsmeur O."/>
            <person name="Gayraud T."/>
            <person name="Guignon V."/>
            <person name="Jahn K."/>
            <person name="Jamilloux V."/>
            <person name="Joet T."/>
            <person name="Labadie K."/>
            <person name="Lan T."/>
            <person name="Leclercq J."/>
            <person name="Lepelley M."/>
            <person name="Leroy T."/>
            <person name="Li L.T."/>
            <person name="Librado P."/>
            <person name="Lopez L."/>
            <person name="Munoz A."/>
            <person name="Noel B."/>
            <person name="Pallavicini A."/>
            <person name="Perrotta G."/>
            <person name="Poncet V."/>
            <person name="Pot D."/>
            <person name="Priyono X."/>
            <person name="Rigoreau M."/>
            <person name="Rouard M."/>
            <person name="Rozas J."/>
            <person name="Tranchant-Dubreuil C."/>
            <person name="VanBuren R."/>
            <person name="Zhang Q."/>
            <person name="Andrade A.C."/>
            <person name="Argout X."/>
            <person name="Bertrand B."/>
            <person name="de Kochko A."/>
            <person name="Graziosi G."/>
            <person name="Henry R.J."/>
            <person name="Jayarama X."/>
            <person name="Ming R."/>
            <person name="Nagai C."/>
            <person name="Rounsley S."/>
            <person name="Sankoff D."/>
            <person name="Giuliano G."/>
            <person name="Albert V.A."/>
            <person name="Wincker P."/>
            <person name="Lashermes P."/>
        </authorList>
    </citation>
    <scope>NUCLEOTIDE SEQUENCE [LARGE SCALE GENOMIC DNA]</scope>
    <source>
        <strain evidence="7">cv. DH200-94</strain>
    </source>
</reference>
<dbReference type="InterPro" id="IPR002182">
    <property type="entry name" value="NB-ARC"/>
</dbReference>
<evidence type="ECO:0000259" key="5">
    <source>
        <dbReference type="Pfam" id="PF25013"/>
    </source>
</evidence>
<evidence type="ECO:0000256" key="3">
    <source>
        <dbReference type="SAM" id="Phobius"/>
    </source>
</evidence>
<feature type="domain" description="NB-ARC" evidence="4">
    <location>
        <begin position="7"/>
        <end position="197"/>
    </location>
</feature>
<dbReference type="PANTHER" id="PTHR45752:SF195">
    <property type="entry name" value="LEUCINE-RICH REPEAT (LRR) FAMILY PROTEIN-RELATED"/>
    <property type="match status" value="1"/>
</dbReference>
<dbReference type="SMART" id="SM00369">
    <property type="entry name" value="LRR_TYP"/>
    <property type="match status" value="6"/>
</dbReference>
<organism evidence="6 7">
    <name type="scientific">Coffea canephora</name>
    <name type="common">Robusta coffee</name>
    <dbReference type="NCBI Taxonomy" id="49390"/>
    <lineage>
        <taxon>Eukaryota</taxon>
        <taxon>Viridiplantae</taxon>
        <taxon>Streptophyta</taxon>
        <taxon>Embryophyta</taxon>
        <taxon>Tracheophyta</taxon>
        <taxon>Spermatophyta</taxon>
        <taxon>Magnoliopsida</taxon>
        <taxon>eudicotyledons</taxon>
        <taxon>Gunneridae</taxon>
        <taxon>Pentapetalae</taxon>
        <taxon>asterids</taxon>
        <taxon>lamiids</taxon>
        <taxon>Gentianales</taxon>
        <taxon>Rubiaceae</taxon>
        <taxon>Ixoroideae</taxon>
        <taxon>Gardenieae complex</taxon>
        <taxon>Bertiereae - Coffeeae clade</taxon>
        <taxon>Coffeeae</taxon>
        <taxon>Coffea</taxon>
    </lineage>
</organism>
<dbReference type="GO" id="GO:0006952">
    <property type="term" value="P:defense response"/>
    <property type="evidence" value="ECO:0007669"/>
    <property type="project" value="UniProtKB-ARBA"/>
</dbReference>
<keyword evidence="3" id="KW-1133">Transmembrane helix</keyword>
<feature type="domain" description="Zer-1-like leucine-rich repeats region" evidence="5">
    <location>
        <begin position="454"/>
        <end position="578"/>
    </location>
</feature>
<dbReference type="PROSITE" id="PS51450">
    <property type="entry name" value="LRR"/>
    <property type="match status" value="4"/>
</dbReference>
<dbReference type="InterPro" id="IPR056845">
    <property type="entry name" value="LRR_Zer-1"/>
</dbReference>
<dbReference type="InterPro" id="IPR032675">
    <property type="entry name" value="LRR_dom_sf"/>
</dbReference>
<dbReference type="PANTHER" id="PTHR45752">
    <property type="entry name" value="LEUCINE-RICH REPEAT-CONTAINING"/>
    <property type="match status" value="1"/>
</dbReference>
<dbReference type="FunCoup" id="A0A068VFI1">
    <property type="interactions" value="94"/>
</dbReference>
<accession>A0A068VFI1</accession>
<evidence type="ECO:0000256" key="2">
    <source>
        <dbReference type="ARBA" id="ARBA00022737"/>
    </source>
</evidence>
<dbReference type="InterPro" id="IPR027417">
    <property type="entry name" value="P-loop_NTPase"/>
</dbReference>
<dbReference type="SUPFAM" id="SSF52058">
    <property type="entry name" value="L domain-like"/>
    <property type="match status" value="1"/>
</dbReference>
<dbReference type="Gene3D" id="3.80.10.10">
    <property type="entry name" value="Ribonuclease Inhibitor"/>
    <property type="match status" value="3"/>
</dbReference>
<dbReference type="Gene3D" id="3.40.50.300">
    <property type="entry name" value="P-loop containing nucleotide triphosphate hydrolases"/>
    <property type="match status" value="1"/>
</dbReference>
<dbReference type="PhylomeDB" id="A0A068VFI1"/>
<dbReference type="Proteomes" id="UP000295252">
    <property type="component" value="Unassembled WGS sequence"/>
</dbReference>
<dbReference type="SUPFAM" id="SSF52540">
    <property type="entry name" value="P-loop containing nucleoside triphosphate hydrolases"/>
    <property type="match status" value="1"/>
</dbReference>
<evidence type="ECO:0000313" key="6">
    <source>
        <dbReference type="EMBL" id="CDP19481.1"/>
    </source>
</evidence>
<dbReference type="AlphaFoldDB" id="A0A068VFI1"/>
<dbReference type="STRING" id="49390.A0A068VFI1"/>
<dbReference type="Gramene" id="CDP19481">
    <property type="protein sequence ID" value="CDP19481"/>
    <property type="gene ID" value="GSCOC_T00001151001"/>
</dbReference>
<dbReference type="Pfam" id="PF00931">
    <property type="entry name" value="NB-ARC"/>
    <property type="match status" value="1"/>
</dbReference>
<keyword evidence="3" id="KW-0472">Membrane</keyword>
<evidence type="ECO:0000256" key="1">
    <source>
        <dbReference type="ARBA" id="ARBA00022614"/>
    </source>
</evidence>
<evidence type="ECO:0000259" key="4">
    <source>
        <dbReference type="Pfam" id="PF00931"/>
    </source>
</evidence>
<protein>
    <submittedName>
        <fullName evidence="6">DH200=94 genomic scaffold, scaffold_512</fullName>
    </submittedName>
</protein>
<dbReference type="InterPro" id="IPR050715">
    <property type="entry name" value="LRR-SigEffector_domain"/>
</dbReference>
<evidence type="ECO:0000313" key="7">
    <source>
        <dbReference type="Proteomes" id="UP000295252"/>
    </source>
</evidence>
<dbReference type="InterPro" id="IPR003591">
    <property type="entry name" value="Leu-rich_rpt_typical-subtyp"/>
</dbReference>
<proteinExistence type="predicted"/>
<dbReference type="EMBL" id="HG739596">
    <property type="protein sequence ID" value="CDP19481.1"/>
    <property type="molecule type" value="Genomic_DNA"/>
</dbReference>
<dbReference type="SUPFAM" id="SSF52047">
    <property type="entry name" value="RNI-like"/>
    <property type="match status" value="1"/>
</dbReference>
<dbReference type="Pfam" id="PF13855">
    <property type="entry name" value="LRR_8"/>
    <property type="match status" value="1"/>
</dbReference>
<dbReference type="Pfam" id="PF25013">
    <property type="entry name" value="LRR_Zer-1"/>
    <property type="match status" value="1"/>
</dbReference>
<sequence>MDQNSVEEEATRILELLMEQNVSTIVLSGKSGTGKTRMAKKVGLLAVTNERVDIMLWISLSVRHDEMSLYEHIAHQLSLLSTSEELEIDDIEQVQNDNGKEETLDDLKEKVQKKLSASNVLRGILVILDDEGNKMREGDLEQSIQVADGDGQQKLKVLITSKNEDMRHQTQGDKKVIGMMRLTPEMSISLLKQGAVAKVFEISGVEILVKNFIDKKEGLTPGEVALLANLLSYHQQDSKVQDLQQALEEAWGGDDYNYTLLLSSGYERVSDHILVDFSWQGSHFFRDHGSVHYCELISYWILEGYLSPFNSLEDAYEEGHRVLMQLMYCQMLKEVSDDFLQMVSGTVLINYYHQGYGGIANLGLANVLVNSNYCHGIGKFTLMDANDQLRSLHFCDLQIKVLPKSFYDLTELRWLILKGLSHLTKLKSLKKCQKLMVVDLSGAASLPTFPEKNWKSLLKLQTLNLSNTKIKSLPILHETKELTHLSVSGCRSMDRLPSIRSLTNLQVLDISWSAIMDFQDKSFEINSSLKILDLSGTAIPWVPFNVSKPCEFYLSCCSEIKYMNCVESPKQLEILDFLGACNLVKIEAKFFDCLEKLRVLNLSKTKVKDLPCLSALKNLHQLLLSGCLNLEKLPSLASRKLEELDLSNCKALTMIEDVSFQHLPCLRRLILSNAKIERLPDVNSLSNLEELNLSGVISIERVDFIEHMSKLQYLNLYETLLEQLPSLSNLKGLKHLFLRACQQLEALPPLEVHHNLETLDLSQTAITQLPFLGNLSNLRTLLLNDCSSLEDFENLEMLHISRVENLPCGISNLTQPQCLALPSKKKNIQAADSNKVTGWHQKPSELLWFFSIADGMVSNTSKALISYNDSLFVEFLDSNPSLLDTTSNHLLISVHPIEVQNGAEDLLFHKDELNFRDIYRVSRHFSKSSRQVMEIHHHSTCPWGSETILVMLSMSSCLIICFANYYLIWVLTTSG</sequence>
<name>A0A068VFI1_COFCA</name>
<dbReference type="InParanoid" id="A0A068VFI1"/>
<keyword evidence="1" id="KW-0433">Leucine-rich repeat</keyword>